<dbReference type="InterPro" id="IPR040605">
    <property type="entry name" value="Glyco_hydro2_dom5"/>
</dbReference>
<evidence type="ECO:0000256" key="3">
    <source>
        <dbReference type="ARBA" id="ARBA00023295"/>
    </source>
</evidence>
<dbReference type="PANTHER" id="PTHR42732:SF1">
    <property type="entry name" value="BETA-MANNOSIDASE"/>
    <property type="match status" value="1"/>
</dbReference>
<dbReference type="InterPro" id="IPR013783">
    <property type="entry name" value="Ig-like_fold"/>
</dbReference>
<accession>A0AAD4I936</accession>
<keyword evidence="3" id="KW-0326">Glycosidase</keyword>
<dbReference type="Proteomes" id="UP001199106">
    <property type="component" value="Unassembled WGS sequence"/>
</dbReference>
<dbReference type="AlphaFoldDB" id="A0AAD4I936"/>
<evidence type="ECO:0000256" key="1">
    <source>
        <dbReference type="ARBA" id="ARBA00007401"/>
    </source>
</evidence>
<keyword evidence="6" id="KW-1185">Reference proteome</keyword>
<feature type="domain" description="Glycoside hydrolase family 2" evidence="4">
    <location>
        <begin position="32"/>
        <end position="104"/>
    </location>
</feature>
<evidence type="ECO:0000256" key="2">
    <source>
        <dbReference type="ARBA" id="ARBA00022801"/>
    </source>
</evidence>
<comment type="similarity">
    <text evidence="1">Belongs to the glycosyl hydrolase 2 family.</text>
</comment>
<dbReference type="EMBL" id="JAANER010000007">
    <property type="protein sequence ID" value="KAG9187769.1"/>
    <property type="molecule type" value="Genomic_DNA"/>
</dbReference>
<organism evidence="5 6">
    <name type="scientific">Alternaria panax</name>
    <dbReference type="NCBI Taxonomy" id="48097"/>
    <lineage>
        <taxon>Eukaryota</taxon>
        <taxon>Fungi</taxon>
        <taxon>Dikarya</taxon>
        <taxon>Ascomycota</taxon>
        <taxon>Pezizomycotina</taxon>
        <taxon>Dothideomycetes</taxon>
        <taxon>Pleosporomycetidae</taxon>
        <taxon>Pleosporales</taxon>
        <taxon>Pleosporineae</taxon>
        <taxon>Pleosporaceae</taxon>
        <taxon>Alternaria</taxon>
        <taxon>Alternaria sect. Panax</taxon>
    </lineage>
</organism>
<name>A0AAD4I936_9PLEO</name>
<dbReference type="GO" id="GO:0016798">
    <property type="term" value="F:hydrolase activity, acting on glycosyl bonds"/>
    <property type="evidence" value="ECO:0007669"/>
    <property type="project" value="UniProtKB-KW"/>
</dbReference>
<proteinExistence type="inferred from homology"/>
<comment type="caution">
    <text evidence="5">The sequence shown here is derived from an EMBL/GenBank/DDBJ whole genome shotgun (WGS) entry which is preliminary data.</text>
</comment>
<dbReference type="Pfam" id="PF18565">
    <property type="entry name" value="Glyco_hydro2_C5"/>
    <property type="match status" value="1"/>
</dbReference>
<dbReference type="InterPro" id="IPR051913">
    <property type="entry name" value="GH2_Domain-Containing"/>
</dbReference>
<protein>
    <recommendedName>
        <fullName evidence="4">Glycoside hydrolase family 2 domain-containing protein</fullName>
    </recommendedName>
</protein>
<evidence type="ECO:0000313" key="5">
    <source>
        <dbReference type="EMBL" id="KAG9187769.1"/>
    </source>
</evidence>
<keyword evidence="2" id="KW-0378">Hydrolase</keyword>
<evidence type="ECO:0000259" key="4">
    <source>
        <dbReference type="Pfam" id="PF18565"/>
    </source>
</evidence>
<dbReference type="Gene3D" id="2.60.40.10">
    <property type="entry name" value="Immunoglobulins"/>
    <property type="match status" value="1"/>
</dbReference>
<evidence type="ECO:0000313" key="6">
    <source>
        <dbReference type="Proteomes" id="UP001199106"/>
    </source>
</evidence>
<reference evidence="5" key="1">
    <citation type="submission" date="2021-07" db="EMBL/GenBank/DDBJ databases">
        <title>Genome Resource of American Ginseng Black Spot Pathogen Alternaria panax.</title>
        <authorList>
            <person name="Qiu C."/>
            <person name="Wang W."/>
            <person name="Liu Z."/>
        </authorList>
    </citation>
    <scope>NUCLEOTIDE SEQUENCE</scope>
    <source>
        <strain evidence="5">BNCC115425</strain>
    </source>
</reference>
<sequence length="114" mass="12312">MPQHWNLPDRFGMVKPVYLFTNGEEAELWVNGNGNDVRNAHRTTDFAIEGPGGIVATDNGFEADFISFHSLQRGAFNGLALAIVKAKKGEPGTLTVTARAEGLDIGIVIVTTQE</sequence>
<dbReference type="PANTHER" id="PTHR42732">
    <property type="entry name" value="BETA-GALACTOSIDASE"/>
    <property type="match status" value="1"/>
</dbReference>
<gene>
    <name evidence="5" type="ORF">G6011_05640</name>
</gene>